<evidence type="ECO:0000256" key="5">
    <source>
        <dbReference type="ARBA" id="ARBA00023239"/>
    </source>
</evidence>
<feature type="domain" description="Terpene synthase N-terminal" evidence="7">
    <location>
        <begin position="31"/>
        <end position="207"/>
    </location>
</feature>
<accession>A0AAW2SA79</accession>
<dbReference type="GO" id="GO:0000287">
    <property type="term" value="F:magnesium ion binding"/>
    <property type="evidence" value="ECO:0007669"/>
    <property type="project" value="InterPro"/>
</dbReference>
<protein>
    <submittedName>
        <fullName evidence="9">Gamma-cadinene synthase</fullName>
    </submittedName>
</protein>
<evidence type="ECO:0000256" key="3">
    <source>
        <dbReference type="ARBA" id="ARBA00022723"/>
    </source>
</evidence>
<evidence type="ECO:0000259" key="7">
    <source>
        <dbReference type="Pfam" id="PF01397"/>
    </source>
</evidence>
<keyword evidence="4" id="KW-0460">Magnesium</keyword>
<dbReference type="SUPFAM" id="SSF48576">
    <property type="entry name" value="Terpenoid synthases"/>
    <property type="match status" value="1"/>
</dbReference>
<dbReference type="FunFam" id="1.10.600.10:FF:000007">
    <property type="entry name" value="Isoprene synthase, chloroplastic"/>
    <property type="match status" value="1"/>
</dbReference>
<dbReference type="InterPro" id="IPR008949">
    <property type="entry name" value="Isoprenoid_synthase_dom_sf"/>
</dbReference>
<dbReference type="SUPFAM" id="SSF48239">
    <property type="entry name" value="Terpenoid cyclases/Protein prenyltransferases"/>
    <property type="match status" value="1"/>
</dbReference>
<comment type="cofactor">
    <cofactor evidence="1">
        <name>Mg(2+)</name>
        <dbReference type="ChEBI" id="CHEBI:18420"/>
    </cofactor>
</comment>
<comment type="pathway">
    <text evidence="2">Secondary metabolite biosynthesis; terpenoid biosynthesis.</text>
</comment>
<dbReference type="InterPro" id="IPR034741">
    <property type="entry name" value="Terpene_cyclase-like_1_C"/>
</dbReference>
<keyword evidence="3" id="KW-0479">Metal-binding</keyword>
<proteinExistence type="predicted"/>
<dbReference type="CDD" id="cd00684">
    <property type="entry name" value="Terpene_cyclase_plant_C1"/>
    <property type="match status" value="1"/>
</dbReference>
<evidence type="ECO:0000256" key="6">
    <source>
        <dbReference type="SAM" id="MobiDB-lite"/>
    </source>
</evidence>
<dbReference type="PANTHER" id="PTHR31225">
    <property type="entry name" value="OS04G0344100 PROTEIN-RELATED"/>
    <property type="match status" value="1"/>
</dbReference>
<dbReference type="InterPro" id="IPR050148">
    <property type="entry name" value="Terpene_synthase-like"/>
</dbReference>
<feature type="region of interest" description="Disordered" evidence="6">
    <location>
        <begin position="1"/>
        <end position="21"/>
    </location>
</feature>
<dbReference type="FunFam" id="1.50.10.130:FF:000001">
    <property type="entry name" value="Isoprene synthase, chloroplastic"/>
    <property type="match status" value="1"/>
</dbReference>
<evidence type="ECO:0000259" key="8">
    <source>
        <dbReference type="Pfam" id="PF03936"/>
    </source>
</evidence>
<dbReference type="Pfam" id="PF01397">
    <property type="entry name" value="Terpene_synth"/>
    <property type="match status" value="1"/>
</dbReference>
<comment type="caution">
    <text evidence="9">The sequence shown here is derived from an EMBL/GenBank/DDBJ whole genome shotgun (WGS) entry which is preliminary data.</text>
</comment>
<name>A0AAW2SA79_9LAMI</name>
<dbReference type="EMBL" id="JACGWM010000002">
    <property type="protein sequence ID" value="KAL0389339.1"/>
    <property type="molecule type" value="Genomic_DNA"/>
</dbReference>
<dbReference type="InterPro" id="IPR008930">
    <property type="entry name" value="Terpenoid_cyclase/PrenylTrfase"/>
</dbReference>
<dbReference type="Gene3D" id="1.50.10.130">
    <property type="entry name" value="Terpene synthase, N-terminal domain"/>
    <property type="match status" value="1"/>
</dbReference>
<feature type="domain" description="Terpene synthase metal-binding" evidence="8">
    <location>
        <begin position="264"/>
        <end position="504"/>
    </location>
</feature>
<evidence type="ECO:0000256" key="1">
    <source>
        <dbReference type="ARBA" id="ARBA00001946"/>
    </source>
</evidence>
<gene>
    <name evidence="9" type="ORF">Scaly_0291000</name>
</gene>
<evidence type="ECO:0000313" key="9">
    <source>
        <dbReference type="EMBL" id="KAL0389339.1"/>
    </source>
</evidence>
<dbReference type="GO" id="GO:0016102">
    <property type="term" value="P:diterpenoid biosynthetic process"/>
    <property type="evidence" value="ECO:0007669"/>
    <property type="project" value="InterPro"/>
</dbReference>
<dbReference type="SFLD" id="SFLDG01019">
    <property type="entry name" value="Terpene_Cyclase_Like_1_C_Termi"/>
    <property type="match status" value="1"/>
</dbReference>
<dbReference type="Gene3D" id="1.10.600.10">
    <property type="entry name" value="Farnesyl Diphosphate Synthase"/>
    <property type="match status" value="1"/>
</dbReference>
<reference evidence="9" key="1">
    <citation type="submission" date="2020-06" db="EMBL/GenBank/DDBJ databases">
        <authorList>
            <person name="Li T."/>
            <person name="Hu X."/>
            <person name="Zhang T."/>
            <person name="Song X."/>
            <person name="Zhang H."/>
            <person name="Dai N."/>
            <person name="Sheng W."/>
            <person name="Hou X."/>
            <person name="Wei L."/>
        </authorList>
    </citation>
    <scope>NUCLEOTIDE SEQUENCE</scope>
    <source>
        <strain evidence="9">KEN8</strain>
        <tissue evidence="9">Leaf</tissue>
    </source>
</reference>
<reference evidence="9" key="2">
    <citation type="journal article" date="2024" name="Plant">
        <title>Genomic evolution and insights into agronomic trait innovations of Sesamum species.</title>
        <authorList>
            <person name="Miao H."/>
            <person name="Wang L."/>
            <person name="Qu L."/>
            <person name="Liu H."/>
            <person name="Sun Y."/>
            <person name="Le M."/>
            <person name="Wang Q."/>
            <person name="Wei S."/>
            <person name="Zheng Y."/>
            <person name="Lin W."/>
            <person name="Duan Y."/>
            <person name="Cao H."/>
            <person name="Xiong S."/>
            <person name="Wang X."/>
            <person name="Wei L."/>
            <person name="Li C."/>
            <person name="Ma Q."/>
            <person name="Ju M."/>
            <person name="Zhao R."/>
            <person name="Li G."/>
            <person name="Mu C."/>
            <person name="Tian Q."/>
            <person name="Mei H."/>
            <person name="Zhang T."/>
            <person name="Gao T."/>
            <person name="Zhang H."/>
        </authorList>
    </citation>
    <scope>NUCLEOTIDE SEQUENCE</scope>
    <source>
        <strain evidence="9">KEN8</strain>
    </source>
</reference>
<dbReference type="AlphaFoldDB" id="A0AAW2SA79"/>
<dbReference type="GO" id="GO:0010333">
    <property type="term" value="F:terpene synthase activity"/>
    <property type="evidence" value="ECO:0007669"/>
    <property type="project" value="InterPro"/>
</dbReference>
<dbReference type="PANTHER" id="PTHR31225:SF253">
    <property type="entry name" value="SESQUITERPENE SYNTHASE 31"/>
    <property type="match status" value="1"/>
</dbReference>
<dbReference type="Pfam" id="PF03936">
    <property type="entry name" value="Terpene_synth_C"/>
    <property type="match status" value="1"/>
</dbReference>
<evidence type="ECO:0000256" key="2">
    <source>
        <dbReference type="ARBA" id="ARBA00004721"/>
    </source>
</evidence>
<organism evidence="9">
    <name type="scientific">Sesamum calycinum</name>
    <dbReference type="NCBI Taxonomy" id="2727403"/>
    <lineage>
        <taxon>Eukaryota</taxon>
        <taxon>Viridiplantae</taxon>
        <taxon>Streptophyta</taxon>
        <taxon>Embryophyta</taxon>
        <taxon>Tracheophyta</taxon>
        <taxon>Spermatophyta</taxon>
        <taxon>Magnoliopsida</taxon>
        <taxon>eudicotyledons</taxon>
        <taxon>Gunneridae</taxon>
        <taxon>Pentapetalae</taxon>
        <taxon>asterids</taxon>
        <taxon>lamiids</taxon>
        <taxon>Lamiales</taxon>
        <taxon>Pedaliaceae</taxon>
        <taxon>Sesamum</taxon>
    </lineage>
</organism>
<dbReference type="InterPro" id="IPR005630">
    <property type="entry name" value="Terpene_synthase_metal-bd"/>
</dbReference>
<dbReference type="InterPro" id="IPR001906">
    <property type="entry name" value="Terpene_synth_N"/>
</dbReference>
<dbReference type="InterPro" id="IPR036965">
    <property type="entry name" value="Terpene_synth_N_sf"/>
</dbReference>
<sequence>MAPAMTVVDDSLPSLPGKDVRPPITSYSPSMWGDAFTSFSLDDKVQEKYAESIQELKHQVRSMLMSEGSTTIERLILVDTIERLGVGYHFEQEIEDQLREIFFSESQDKELQDNYDLFSTALQFRLLRQHRYSVSCNVFNKFKDEDGEFEKTLTSDAKGLLSLYEAANVRIHGEDVLEDAVAFTSHHLNRMVQELEPPLQCQVKRALEQPVHRGVPRLEARHYISFYERNEPKNDILLKLAKLDFNYLQNLYKKELHDLSRWWNELDLISKLPYARDRLVEGYFWGTAFRFQPQHSYARIAITKSVLMLTIMDDTYDNYATLEEADLFTEILEKWDINEIDRLPDYMKIIYKFILNLYEEYEVEAAKQGKLFAAVPYAKEAVKQIAKAYNRHTQWFLGGQMPTYEEYMVNTVVTSCIYVFLTVGIPGLKSASKEAIDWVMSEPNKALIASTRVCRHADDIGSDERESRGGNIPTAVDCYVKQYGVSKEETVDKFKQLCENAWKDFNTEWSTEISTVSKDMMEQLLNYARAAEVNYRNGRDAYTHPQKIAGQIAAVFMHPIAI</sequence>
<dbReference type="SFLD" id="SFLDS00005">
    <property type="entry name" value="Isoprenoid_Synthase_Type_I"/>
    <property type="match status" value="1"/>
</dbReference>
<keyword evidence="5" id="KW-0456">Lyase</keyword>
<dbReference type="InterPro" id="IPR044814">
    <property type="entry name" value="Terpene_cyclase_plant_C1"/>
</dbReference>
<evidence type="ECO:0000256" key="4">
    <source>
        <dbReference type="ARBA" id="ARBA00022842"/>
    </source>
</evidence>